<comment type="caution">
    <text evidence="1">The sequence shown here is derived from an EMBL/GenBank/DDBJ whole genome shotgun (WGS) entry which is preliminary data.</text>
</comment>
<name>A0A5C5VAT2_9PLAN</name>
<dbReference type="AlphaFoldDB" id="A0A5C5VAT2"/>
<sequence length="55" mass="6196">MGDNFYPYGLKASAPSYEKAIEYVYDQGLSKRKLSIDELFEPSTVDLVDESSSQL</sequence>
<dbReference type="Proteomes" id="UP000317243">
    <property type="component" value="Unassembled WGS sequence"/>
</dbReference>
<proteinExistence type="predicted"/>
<keyword evidence="2" id="KW-1185">Reference proteome</keyword>
<evidence type="ECO:0000313" key="1">
    <source>
        <dbReference type="EMBL" id="TWT35083.1"/>
    </source>
</evidence>
<gene>
    <name evidence="1" type="ORF">KOR42_52090</name>
</gene>
<evidence type="ECO:0000313" key="2">
    <source>
        <dbReference type="Proteomes" id="UP000317243"/>
    </source>
</evidence>
<reference evidence="1 2" key="1">
    <citation type="submission" date="2019-02" db="EMBL/GenBank/DDBJ databases">
        <title>Deep-cultivation of Planctomycetes and their phenomic and genomic characterization uncovers novel biology.</title>
        <authorList>
            <person name="Wiegand S."/>
            <person name="Jogler M."/>
            <person name="Boedeker C."/>
            <person name="Pinto D."/>
            <person name="Vollmers J."/>
            <person name="Rivas-Marin E."/>
            <person name="Kohn T."/>
            <person name="Peeters S.H."/>
            <person name="Heuer A."/>
            <person name="Rast P."/>
            <person name="Oberbeckmann S."/>
            <person name="Bunk B."/>
            <person name="Jeske O."/>
            <person name="Meyerdierks A."/>
            <person name="Storesund J.E."/>
            <person name="Kallscheuer N."/>
            <person name="Luecker S."/>
            <person name="Lage O.M."/>
            <person name="Pohl T."/>
            <person name="Merkel B.J."/>
            <person name="Hornburger P."/>
            <person name="Mueller R.-W."/>
            <person name="Bruemmer F."/>
            <person name="Labrenz M."/>
            <person name="Spormann A.M."/>
            <person name="Op Den Camp H."/>
            <person name="Overmann J."/>
            <person name="Amann R."/>
            <person name="Jetten M.S.M."/>
            <person name="Mascher T."/>
            <person name="Medema M.H."/>
            <person name="Devos D.P."/>
            <person name="Kaster A.-K."/>
            <person name="Ovreas L."/>
            <person name="Rohde M."/>
            <person name="Galperin M.Y."/>
            <person name="Jogler C."/>
        </authorList>
    </citation>
    <scope>NUCLEOTIDE SEQUENCE [LARGE SCALE GENOMIC DNA]</scope>
    <source>
        <strain evidence="1 2">KOR42</strain>
    </source>
</reference>
<organism evidence="1 2">
    <name type="scientific">Thalassoglobus neptunius</name>
    <dbReference type="NCBI Taxonomy" id="1938619"/>
    <lineage>
        <taxon>Bacteria</taxon>
        <taxon>Pseudomonadati</taxon>
        <taxon>Planctomycetota</taxon>
        <taxon>Planctomycetia</taxon>
        <taxon>Planctomycetales</taxon>
        <taxon>Planctomycetaceae</taxon>
        <taxon>Thalassoglobus</taxon>
    </lineage>
</organism>
<dbReference type="EMBL" id="SIHI01000072">
    <property type="protein sequence ID" value="TWT35083.1"/>
    <property type="molecule type" value="Genomic_DNA"/>
</dbReference>
<accession>A0A5C5VAT2</accession>
<protein>
    <submittedName>
        <fullName evidence="1">Uncharacterized protein</fullName>
    </submittedName>
</protein>